<sequence>MGKVTLYDGVIAKIATDAGEAGLRGALGKGEQILKGDILNRPGSGKVYGKHQASAPGEPPAKDTGALSANTNADEQIRREGEDVVGRIVANSAQAEALEKGTERMAARPFLTLLATDYADELRDAFIAGAKE</sequence>
<dbReference type="AlphaFoldDB" id="A0A7W7IPP9"/>
<dbReference type="Proteomes" id="UP000539957">
    <property type="component" value="Unassembled WGS sequence"/>
</dbReference>
<protein>
    <submittedName>
        <fullName evidence="2">Uncharacterized protein</fullName>
    </submittedName>
</protein>
<dbReference type="RefSeq" id="WP_184269022.1">
    <property type="nucleotide sequence ID" value="NZ_JACHKY010000002.1"/>
</dbReference>
<evidence type="ECO:0000313" key="3">
    <source>
        <dbReference type="Proteomes" id="UP000539957"/>
    </source>
</evidence>
<evidence type="ECO:0000313" key="2">
    <source>
        <dbReference type="EMBL" id="MBB4798013.1"/>
    </source>
</evidence>
<dbReference type="EMBL" id="JACHKY010000002">
    <property type="protein sequence ID" value="MBB4798013.1"/>
    <property type="molecule type" value="Genomic_DNA"/>
</dbReference>
<keyword evidence="3" id="KW-1185">Reference proteome</keyword>
<reference evidence="2 3" key="1">
    <citation type="submission" date="2020-08" db="EMBL/GenBank/DDBJ databases">
        <title>Functional genomics of gut bacteria from endangered species of beetles.</title>
        <authorList>
            <person name="Carlos-Shanley C."/>
        </authorList>
    </citation>
    <scope>NUCLEOTIDE SEQUENCE [LARGE SCALE GENOMIC DNA]</scope>
    <source>
        <strain evidence="2 3">S00123</strain>
    </source>
</reference>
<gene>
    <name evidence="2" type="ORF">HNP32_001737</name>
</gene>
<comment type="caution">
    <text evidence="2">The sequence shown here is derived from an EMBL/GenBank/DDBJ whole genome shotgun (WGS) entry which is preliminary data.</text>
</comment>
<accession>A0A7W7IPP9</accession>
<evidence type="ECO:0000256" key="1">
    <source>
        <dbReference type="SAM" id="MobiDB-lite"/>
    </source>
</evidence>
<organism evidence="2 3">
    <name type="scientific">Brevundimonas bullata</name>
    <dbReference type="NCBI Taxonomy" id="13160"/>
    <lineage>
        <taxon>Bacteria</taxon>
        <taxon>Pseudomonadati</taxon>
        <taxon>Pseudomonadota</taxon>
        <taxon>Alphaproteobacteria</taxon>
        <taxon>Caulobacterales</taxon>
        <taxon>Caulobacteraceae</taxon>
        <taxon>Brevundimonas</taxon>
    </lineage>
</organism>
<feature type="region of interest" description="Disordered" evidence="1">
    <location>
        <begin position="45"/>
        <end position="76"/>
    </location>
</feature>
<name>A0A7W7IPP9_9CAUL</name>
<proteinExistence type="predicted"/>